<evidence type="ECO:0000313" key="2">
    <source>
        <dbReference type="EnsemblMetazoa" id="Aqu2.1.30145_001"/>
    </source>
</evidence>
<sequence>LPVRKVLLHGSQLYQFRNMVLLLIKESSMTLFVFVMVGLCHFFLLIAFVEII</sequence>
<feature type="transmembrane region" description="Helical" evidence="1">
    <location>
        <begin position="29"/>
        <end position="49"/>
    </location>
</feature>
<dbReference type="InParanoid" id="A0A1X7UQ84"/>
<keyword evidence="1" id="KW-0472">Membrane</keyword>
<name>A0A1X7UQ84_AMPQE</name>
<organism evidence="2">
    <name type="scientific">Amphimedon queenslandica</name>
    <name type="common">Sponge</name>
    <dbReference type="NCBI Taxonomy" id="400682"/>
    <lineage>
        <taxon>Eukaryota</taxon>
        <taxon>Metazoa</taxon>
        <taxon>Porifera</taxon>
        <taxon>Demospongiae</taxon>
        <taxon>Heteroscleromorpha</taxon>
        <taxon>Haplosclerida</taxon>
        <taxon>Niphatidae</taxon>
        <taxon>Amphimedon</taxon>
    </lineage>
</organism>
<keyword evidence="1" id="KW-0812">Transmembrane</keyword>
<proteinExistence type="predicted"/>
<reference evidence="2" key="1">
    <citation type="submission" date="2017-05" db="UniProtKB">
        <authorList>
            <consortium name="EnsemblMetazoa"/>
        </authorList>
    </citation>
    <scope>IDENTIFICATION</scope>
</reference>
<protein>
    <submittedName>
        <fullName evidence="2">Uncharacterized protein</fullName>
    </submittedName>
</protein>
<accession>A0A1X7UQ84</accession>
<dbReference type="AlphaFoldDB" id="A0A1X7UQ84"/>
<keyword evidence="1" id="KW-1133">Transmembrane helix</keyword>
<evidence type="ECO:0000256" key="1">
    <source>
        <dbReference type="SAM" id="Phobius"/>
    </source>
</evidence>
<dbReference type="EnsemblMetazoa" id="Aqu2.1.30145_001">
    <property type="protein sequence ID" value="Aqu2.1.30145_001"/>
    <property type="gene ID" value="Aqu2.1.30145"/>
</dbReference>